<dbReference type="Pfam" id="PF01590">
    <property type="entry name" value="GAF"/>
    <property type="match status" value="1"/>
</dbReference>
<dbReference type="Proteomes" id="UP001069090">
    <property type="component" value="Unassembled WGS sequence"/>
</dbReference>
<dbReference type="SUPFAM" id="SSF55781">
    <property type="entry name" value="GAF domain-like"/>
    <property type="match status" value="1"/>
</dbReference>
<organism evidence="2 3">
    <name type="scientific">Dasania phycosphaerae</name>
    <dbReference type="NCBI Taxonomy" id="2950436"/>
    <lineage>
        <taxon>Bacteria</taxon>
        <taxon>Pseudomonadati</taxon>
        <taxon>Pseudomonadota</taxon>
        <taxon>Gammaproteobacteria</taxon>
        <taxon>Cellvibrionales</taxon>
        <taxon>Spongiibacteraceae</taxon>
        <taxon>Dasania</taxon>
    </lineage>
</organism>
<dbReference type="EMBL" id="JAPTGG010000022">
    <property type="protein sequence ID" value="MCZ0867095.1"/>
    <property type="molecule type" value="Genomic_DNA"/>
</dbReference>
<accession>A0A9J6RSD5</accession>
<dbReference type="PANTHER" id="PTHR33121">
    <property type="entry name" value="CYCLIC DI-GMP PHOSPHODIESTERASE PDEF"/>
    <property type="match status" value="1"/>
</dbReference>
<gene>
    <name evidence="2" type="ORF">O0V09_17995</name>
</gene>
<dbReference type="AlphaFoldDB" id="A0A9J6RSD5"/>
<proteinExistence type="predicted"/>
<evidence type="ECO:0000313" key="3">
    <source>
        <dbReference type="Proteomes" id="UP001069090"/>
    </source>
</evidence>
<dbReference type="InterPro" id="IPR003018">
    <property type="entry name" value="GAF"/>
</dbReference>
<name>A0A9J6RSD5_9GAMM</name>
<evidence type="ECO:0000259" key="1">
    <source>
        <dbReference type="PROSITE" id="PS50883"/>
    </source>
</evidence>
<dbReference type="PROSITE" id="PS50883">
    <property type="entry name" value="EAL"/>
    <property type="match status" value="1"/>
</dbReference>
<comment type="caution">
    <text evidence="2">The sequence shown here is derived from an EMBL/GenBank/DDBJ whole genome shotgun (WGS) entry which is preliminary data.</text>
</comment>
<dbReference type="GO" id="GO:0071111">
    <property type="term" value="F:cyclic-guanylate-specific phosphodiesterase activity"/>
    <property type="evidence" value="ECO:0007669"/>
    <property type="project" value="InterPro"/>
</dbReference>
<dbReference type="PANTHER" id="PTHR33121:SF76">
    <property type="entry name" value="SIGNALING PROTEIN"/>
    <property type="match status" value="1"/>
</dbReference>
<dbReference type="InterPro" id="IPR001633">
    <property type="entry name" value="EAL_dom"/>
</dbReference>
<feature type="domain" description="EAL" evidence="1">
    <location>
        <begin position="168"/>
        <end position="410"/>
    </location>
</feature>
<dbReference type="InterPro" id="IPR029016">
    <property type="entry name" value="GAF-like_dom_sf"/>
</dbReference>
<protein>
    <submittedName>
        <fullName evidence="2">EAL domain-containing protein</fullName>
    </submittedName>
</protein>
<evidence type="ECO:0000313" key="2">
    <source>
        <dbReference type="EMBL" id="MCZ0867095.1"/>
    </source>
</evidence>
<dbReference type="InterPro" id="IPR050706">
    <property type="entry name" value="Cyclic-di-GMP_PDE-like"/>
</dbReference>
<dbReference type="CDD" id="cd01948">
    <property type="entry name" value="EAL"/>
    <property type="match status" value="1"/>
</dbReference>
<dbReference type="InterPro" id="IPR035919">
    <property type="entry name" value="EAL_sf"/>
</dbReference>
<dbReference type="SUPFAM" id="SSF141868">
    <property type="entry name" value="EAL domain-like"/>
    <property type="match status" value="1"/>
</dbReference>
<dbReference type="SMART" id="SM00052">
    <property type="entry name" value="EAL"/>
    <property type="match status" value="1"/>
</dbReference>
<dbReference type="RefSeq" id="WP_258333025.1">
    <property type="nucleotide sequence ID" value="NZ_JAPTGG010000022.1"/>
</dbReference>
<dbReference type="SMART" id="SM00065">
    <property type="entry name" value="GAF"/>
    <property type="match status" value="1"/>
</dbReference>
<dbReference type="Gene3D" id="3.20.20.450">
    <property type="entry name" value="EAL domain"/>
    <property type="match status" value="1"/>
</dbReference>
<dbReference type="Pfam" id="PF00563">
    <property type="entry name" value="EAL"/>
    <property type="match status" value="1"/>
</dbReference>
<reference evidence="2 3" key="1">
    <citation type="submission" date="2022-12" db="EMBL/GenBank/DDBJ databases">
        <title>Dasania phycosphaerae sp. nov., isolated from particulate material of the south coast of Korea.</title>
        <authorList>
            <person name="Jiang Y."/>
        </authorList>
    </citation>
    <scope>NUCLEOTIDE SEQUENCE [LARGE SCALE GENOMIC DNA]</scope>
    <source>
        <strain evidence="2 3">GY-19</strain>
    </source>
</reference>
<dbReference type="Gene3D" id="3.30.450.40">
    <property type="match status" value="1"/>
</dbReference>
<keyword evidence="3" id="KW-1185">Reference proteome</keyword>
<sequence length="410" mass="45707">MDILTNSSTSAYSDLFSSLEESLSKMLSIIRKHLDMDVAFFSEFVGGRRVFTAVDQSEDATVKILAGDSDPLEDTYCEKIAFGKMSQIIHDASIHHITSNLAITDVLKIGSYIGVPIILTNGDTYGTLCCFKHSADGSLNQRDINFLIAFAEIYRDLYEDQIKDSSLMDEVSEKIRSVLELDLWSMHYQPIYDCRANSISGFESLARFNTEPYAPPNIWFSEAAQIGMGERLEIEAIKKALSNINKLNNNTYLSINISPEFILNGALVRALQNINLERVVLEVTEHSPIQHYQTFHQQLSPLRARGLGLAIDDAGAGYSSFQHVLELEADIIKLDISLIRNIHMEPKKYALAKALCAFAKATKCIIIAEGVEIVEELNVLNELGVDRIQGYLIGKPMPIAEAVAHTYHLP</sequence>